<reference evidence="9" key="1">
    <citation type="journal article" date="2015" name="J. Med. Entomol.">
        <title>A Deep Insight Into the Sialotranscriptome of the Chagas Disease Vector, Panstrongylus megistus (Hemiptera: Heteroptera).</title>
        <authorList>
            <person name="Ribeiro J.M."/>
            <person name="Schwarz A."/>
            <person name="Francischetti I.M."/>
        </authorList>
    </citation>
    <scope>NUCLEOTIDE SEQUENCE</scope>
    <source>
        <tissue evidence="9">Salivary glands</tissue>
    </source>
</reference>
<evidence type="ECO:0000256" key="1">
    <source>
        <dbReference type="ARBA" id="ARBA00004906"/>
    </source>
</evidence>
<dbReference type="Pfam" id="PF01344">
    <property type="entry name" value="Kelch_1"/>
    <property type="match status" value="5"/>
</dbReference>
<keyword evidence="6" id="KW-0009">Actin-binding</keyword>
<dbReference type="Gene3D" id="2.120.10.80">
    <property type="entry name" value="Kelch-type beta propeller"/>
    <property type="match status" value="2"/>
</dbReference>
<dbReference type="SUPFAM" id="SSF54695">
    <property type="entry name" value="POZ domain"/>
    <property type="match status" value="1"/>
</dbReference>
<comment type="function">
    <text evidence="7">Probable substrate-specific adapter of an E3 ubiquitin-protein ligase complex which mediates the ubiquitination and subsequent proteasomal degradation of target proteins. May have a role in synapse differentiation and growth.</text>
</comment>
<name>A0A069DW93_9HEMI</name>
<dbReference type="PANTHER" id="PTHR24412">
    <property type="entry name" value="KELCH PROTEIN"/>
    <property type="match status" value="1"/>
</dbReference>
<dbReference type="InterPro" id="IPR015915">
    <property type="entry name" value="Kelch-typ_b-propeller"/>
</dbReference>
<evidence type="ECO:0000256" key="5">
    <source>
        <dbReference type="ARBA" id="ARBA00022786"/>
    </source>
</evidence>
<dbReference type="InterPro" id="IPR000210">
    <property type="entry name" value="BTB/POZ_dom"/>
</dbReference>
<evidence type="ECO:0000256" key="3">
    <source>
        <dbReference type="ARBA" id="ARBA00022441"/>
    </source>
</evidence>
<dbReference type="PRINTS" id="PR00501">
    <property type="entry name" value="KELCHREPEAT"/>
</dbReference>
<dbReference type="InterPro" id="IPR017096">
    <property type="entry name" value="BTB-kelch_protein"/>
</dbReference>
<feature type="domain" description="BTB" evidence="8">
    <location>
        <begin position="53"/>
        <end position="125"/>
    </location>
</feature>
<dbReference type="PIRSF" id="PIRSF037037">
    <property type="entry name" value="Kelch-like_protein_gigaxonin"/>
    <property type="match status" value="1"/>
</dbReference>
<dbReference type="InterPro" id="IPR011333">
    <property type="entry name" value="SKP1/BTB/POZ_sf"/>
</dbReference>
<dbReference type="Gene3D" id="3.30.710.10">
    <property type="entry name" value="Potassium Channel Kv1.1, Chain A"/>
    <property type="match status" value="1"/>
</dbReference>
<accession>A0A069DW93</accession>
<sequence>MVTKMNVFKEQPGELGDEAVAKPKESSFIFQDDHLPSSVLHNLNMMRKNRTFCDVILHVSNGEIPGHRAVLASASPHLMQLFSTEDEKNSNRQAIVSYKLNGLYEKVALEKLVDYAYTAKLELSPNQVRSVFTCAIQLKMERPAKECANYLVKNLTNESCIEIRRLTGISRQQVFLDRVDSFIKDNFDEVCKTSIYLNLPCVRIELLYHAKEDSPMIDPDSVAVLVLDWLKKVYDEQNFEEFVAKKHLLYLDPDKSLQDCSDLPSGDVGDTDIVQDYKKLSRSANGVKKKQKHVSGSKLAYARSHSDGNDDSDTACDGKVIACSKVSENTLLSLSCLGRGTLISTSIVIRYNPPNTEVTSDETQSINKNNKTGLVQYTGLANMTSVKCAVGCGNLNDKLLVCGGYDRGECLRSVELYSPETNTWASLSPMLEARGRFNIAILSSGEVYAIAGCNGTQELSTVELFRNSRWERVTSLPLSRSHTGVCAIDDLIYCIGGFNGQNVIKQCDCYDPLTNAWFSIAPLQTGRYQAGCCGFQGNIWVVGGCDAWNILDSCEVYCPKKNTWIYGPRPMQARRGAGLAEFNNKIYMVGGWDGSQSLSSVEIYDPETNSWSYGPELTTPRSNLGVAVINNCLYAVGGFSSKSFLKSIEILYADRDEWTTLSLVQKTKTEQPQPNIETP</sequence>
<dbReference type="GO" id="GO:0016567">
    <property type="term" value="P:protein ubiquitination"/>
    <property type="evidence" value="ECO:0007669"/>
    <property type="project" value="UniProtKB-UniPathway"/>
</dbReference>
<dbReference type="SUPFAM" id="SSF117281">
    <property type="entry name" value="Kelch motif"/>
    <property type="match status" value="2"/>
</dbReference>
<dbReference type="Pfam" id="PF00651">
    <property type="entry name" value="BTB"/>
    <property type="match status" value="1"/>
</dbReference>
<evidence type="ECO:0000256" key="4">
    <source>
        <dbReference type="ARBA" id="ARBA00022737"/>
    </source>
</evidence>
<dbReference type="InterPro" id="IPR006652">
    <property type="entry name" value="Kelch_1"/>
</dbReference>
<evidence type="ECO:0000256" key="2">
    <source>
        <dbReference type="ARBA" id="ARBA00013699"/>
    </source>
</evidence>
<dbReference type="EMBL" id="GBGD01000709">
    <property type="protein sequence ID" value="JAC88180.1"/>
    <property type="molecule type" value="mRNA"/>
</dbReference>
<organism evidence="9">
    <name type="scientific">Panstrongylus megistus</name>
    <dbReference type="NCBI Taxonomy" id="65343"/>
    <lineage>
        <taxon>Eukaryota</taxon>
        <taxon>Metazoa</taxon>
        <taxon>Ecdysozoa</taxon>
        <taxon>Arthropoda</taxon>
        <taxon>Hexapoda</taxon>
        <taxon>Insecta</taxon>
        <taxon>Pterygota</taxon>
        <taxon>Neoptera</taxon>
        <taxon>Paraneoptera</taxon>
        <taxon>Hemiptera</taxon>
        <taxon>Heteroptera</taxon>
        <taxon>Panheteroptera</taxon>
        <taxon>Cimicomorpha</taxon>
        <taxon>Reduviidae</taxon>
        <taxon>Triatominae</taxon>
        <taxon>Panstrongylus</taxon>
    </lineage>
</organism>
<keyword evidence="3" id="KW-0880">Kelch repeat</keyword>
<dbReference type="CDD" id="cd18306">
    <property type="entry name" value="BTB_POZ_NS1BP"/>
    <property type="match status" value="1"/>
</dbReference>
<protein>
    <recommendedName>
        <fullName evidence="2">Kelch-like protein diablo</fullName>
    </recommendedName>
</protein>
<dbReference type="PROSITE" id="PS50097">
    <property type="entry name" value="BTB"/>
    <property type="match status" value="1"/>
</dbReference>
<proteinExistence type="evidence at transcript level"/>
<dbReference type="UniPathway" id="UPA00143"/>
<keyword evidence="4" id="KW-0677">Repeat</keyword>
<dbReference type="SMART" id="SM00225">
    <property type="entry name" value="BTB"/>
    <property type="match status" value="1"/>
</dbReference>
<evidence type="ECO:0000256" key="7">
    <source>
        <dbReference type="ARBA" id="ARBA00043912"/>
    </source>
</evidence>
<evidence type="ECO:0000256" key="6">
    <source>
        <dbReference type="ARBA" id="ARBA00023203"/>
    </source>
</evidence>
<dbReference type="GO" id="GO:0003779">
    <property type="term" value="F:actin binding"/>
    <property type="evidence" value="ECO:0007669"/>
    <property type="project" value="UniProtKB-KW"/>
</dbReference>
<evidence type="ECO:0000313" key="9">
    <source>
        <dbReference type="EMBL" id="JAC88180.1"/>
    </source>
</evidence>
<comment type="pathway">
    <text evidence="1">Protein modification; protein ubiquitination.</text>
</comment>
<dbReference type="SMART" id="SM00612">
    <property type="entry name" value="Kelch"/>
    <property type="match status" value="6"/>
</dbReference>
<keyword evidence="5" id="KW-0833">Ubl conjugation pathway</keyword>
<evidence type="ECO:0000259" key="8">
    <source>
        <dbReference type="PROSITE" id="PS50097"/>
    </source>
</evidence>
<dbReference type="AlphaFoldDB" id="A0A069DW93"/>
<dbReference type="PANTHER" id="PTHR24412:SF396">
    <property type="entry name" value="INFLUENZA VIRUS NS1A-BINDING PROTEIN"/>
    <property type="match status" value="1"/>
</dbReference>